<reference evidence="3 4" key="1">
    <citation type="submission" date="2019-11" db="EMBL/GenBank/DDBJ databases">
        <title>Pedobacter sp. HMF7647 Genome sequencing and assembly.</title>
        <authorList>
            <person name="Kang H."/>
            <person name="Kim H."/>
            <person name="Joh K."/>
        </authorList>
    </citation>
    <scope>NUCLEOTIDE SEQUENCE [LARGE SCALE GENOMIC DNA]</scope>
    <source>
        <strain evidence="3 4">HMF7647</strain>
    </source>
</reference>
<evidence type="ECO:0000259" key="2">
    <source>
        <dbReference type="PROSITE" id="PS50106"/>
    </source>
</evidence>
<feature type="signal peptide" evidence="1">
    <location>
        <begin position="1"/>
        <end position="28"/>
    </location>
</feature>
<dbReference type="Pfam" id="PF13650">
    <property type="entry name" value="Asp_protease_2"/>
    <property type="match status" value="1"/>
</dbReference>
<dbReference type="AlphaFoldDB" id="A0A7K1Y580"/>
<protein>
    <submittedName>
        <fullName evidence="3">Peptide-binding protein</fullName>
    </submittedName>
</protein>
<dbReference type="Proteomes" id="UP000466586">
    <property type="component" value="Unassembled WGS sequence"/>
</dbReference>
<dbReference type="InterPro" id="IPR036034">
    <property type="entry name" value="PDZ_sf"/>
</dbReference>
<dbReference type="Gene3D" id="2.40.70.10">
    <property type="entry name" value="Acid Proteases"/>
    <property type="match status" value="2"/>
</dbReference>
<dbReference type="InterPro" id="IPR041489">
    <property type="entry name" value="PDZ_6"/>
</dbReference>
<dbReference type="SMART" id="SM00228">
    <property type="entry name" value="PDZ"/>
    <property type="match status" value="1"/>
</dbReference>
<dbReference type="PROSITE" id="PS50106">
    <property type="entry name" value="PDZ"/>
    <property type="match status" value="1"/>
</dbReference>
<sequence>MMIFKNRRRTLWLFMSMLFSFLNSSLEAQSLQFKNNRKRETIDFKFIKNLIVIPLEINGQGPFNFVLDTGVGLFIITDPKLVDSVGINNLRSININGFGEGGDLSAYISPSIQIDIGNSISGNCAAAILKKDRFNLSEYTGMPIHGLIGYEFFSSFIVRINYAQKTIVAYDSKVGYIPKKGFKVPITIEEHKPYVTAAIDLDYNRKMMAKLIIDTGAGHPLSLESDNGQPIVVPAVNIPANLGIGLSGPINGYLARLKSIKLGKFQLDNIISAFPNYNDVGAKVNSQTRNGNIGNNVLKRFELVFDYERQCMYLRRTSSYSEPFEHDMSGLELMAAGDDFNRIIVSRVEPGSAAVDAGLENDDEILSINFKPVKEMTMEEIDAMFRSRNDRSFIMDVLPHGQKNRVHVILTLRRRI</sequence>
<dbReference type="SUPFAM" id="SSF50156">
    <property type="entry name" value="PDZ domain-like"/>
    <property type="match status" value="1"/>
</dbReference>
<dbReference type="InterPro" id="IPR021109">
    <property type="entry name" value="Peptidase_aspartic_dom_sf"/>
</dbReference>
<evidence type="ECO:0000256" key="1">
    <source>
        <dbReference type="SAM" id="SignalP"/>
    </source>
</evidence>
<name>A0A7K1Y580_9SPHI</name>
<proteinExistence type="predicted"/>
<dbReference type="RefSeq" id="WP_160842915.1">
    <property type="nucleotide sequence ID" value="NZ_WVHT01000001.1"/>
</dbReference>
<gene>
    <name evidence="3" type="ORF">GS399_02095</name>
</gene>
<dbReference type="EMBL" id="WVHT01000001">
    <property type="protein sequence ID" value="MXV49746.1"/>
    <property type="molecule type" value="Genomic_DNA"/>
</dbReference>
<dbReference type="Gene3D" id="2.30.42.10">
    <property type="match status" value="1"/>
</dbReference>
<accession>A0A7K1Y580</accession>
<feature type="domain" description="PDZ" evidence="2">
    <location>
        <begin position="311"/>
        <end position="387"/>
    </location>
</feature>
<organism evidence="3 4">
    <name type="scientific">Hufsiella arboris</name>
    <dbReference type="NCBI Taxonomy" id="2695275"/>
    <lineage>
        <taxon>Bacteria</taxon>
        <taxon>Pseudomonadati</taxon>
        <taxon>Bacteroidota</taxon>
        <taxon>Sphingobacteriia</taxon>
        <taxon>Sphingobacteriales</taxon>
        <taxon>Sphingobacteriaceae</taxon>
        <taxon>Hufsiella</taxon>
    </lineage>
</organism>
<evidence type="ECO:0000313" key="4">
    <source>
        <dbReference type="Proteomes" id="UP000466586"/>
    </source>
</evidence>
<dbReference type="Pfam" id="PF17820">
    <property type="entry name" value="PDZ_6"/>
    <property type="match status" value="1"/>
</dbReference>
<dbReference type="InterPro" id="IPR001478">
    <property type="entry name" value="PDZ"/>
</dbReference>
<keyword evidence="4" id="KW-1185">Reference proteome</keyword>
<comment type="caution">
    <text evidence="3">The sequence shown here is derived from an EMBL/GenBank/DDBJ whole genome shotgun (WGS) entry which is preliminary data.</text>
</comment>
<keyword evidence="1" id="KW-0732">Signal</keyword>
<evidence type="ECO:0000313" key="3">
    <source>
        <dbReference type="EMBL" id="MXV49746.1"/>
    </source>
</evidence>
<feature type="chain" id="PRO_5029711617" evidence="1">
    <location>
        <begin position="29"/>
        <end position="416"/>
    </location>
</feature>